<evidence type="ECO:0000256" key="4">
    <source>
        <dbReference type="ARBA" id="ARBA00022679"/>
    </source>
</evidence>
<evidence type="ECO:0000259" key="9">
    <source>
        <dbReference type="Pfam" id="PF08545"/>
    </source>
</evidence>
<feature type="domain" description="Beta-ketoacyl-[acyl-carrier-protein] synthase III C-terminal" evidence="8">
    <location>
        <begin position="219"/>
        <end position="303"/>
    </location>
</feature>
<dbReference type="PANTHER" id="PTHR43091:SF1">
    <property type="entry name" value="BETA-KETOACYL-[ACYL-CARRIER-PROTEIN] SYNTHASE III, CHLOROPLASTIC"/>
    <property type="match status" value="1"/>
</dbReference>
<keyword evidence="11" id="KW-1185">Reference proteome</keyword>
<dbReference type="SUPFAM" id="SSF53901">
    <property type="entry name" value="Thiolase-like"/>
    <property type="match status" value="1"/>
</dbReference>
<evidence type="ECO:0000256" key="5">
    <source>
        <dbReference type="ARBA" id="ARBA00022832"/>
    </source>
</evidence>
<feature type="domain" description="Beta-ketoacyl-[acyl-carrier-protein] synthase III N-terminal" evidence="9">
    <location>
        <begin position="106"/>
        <end position="169"/>
    </location>
</feature>
<organism evidence="10 11">
    <name type="scientific">Rhodocytophaga rosea</name>
    <dbReference type="NCBI Taxonomy" id="2704465"/>
    <lineage>
        <taxon>Bacteria</taxon>
        <taxon>Pseudomonadati</taxon>
        <taxon>Bacteroidota</taxon>
        <taxon>Cytophagia</taxon>
        <taxon>Cytophagales</taxon>
        <taxon>Rhodocytophagaceae</taxon>
        <taxon>Rhodocytophaga</taxon>
    </lineage>
</organism>
<evidence type="ECO:0000256" key="3">
    <source>
        <dbReference type="ARBA" id="ARBA00022516"/>
    </source>
</evidence>
<evidence type="ECO:0000256" key="6">
    <source>
        <dbReference type="ARBA" id="ARBA00023098"/>
    </source>
</evidence>
<dbReference type="Gene3D" id="3.40.47.10">
    <property type="match status" value="1"/>
</dbReference>
<comment type="pathway">
    <text evidence="1">Lipid metabolism.</text>
</comment>
<evidence type="ECO:0000313" key="10">
    <source>
        <dbReference type="EMBL" id="QHT69583.1"/>
    </source>
</evidence>
<dbReference type="KEGG" id="rhoz:GXP67_24515"/>
<gene>
    <name evidence="10" type="ORF">GXP67_24515</name>
</gene>
<evidence type="ECO:0000256" key="1">
    <source>
        <dbReference type="ARBA" id="ARBA00005189"/>
    </source>
</evidence>
<name>A0A6C0GPQ0_9BACT</name>
<proteinExistence type="inferred from homology"/>
<keyword evidence="6" id="KW-0443">Lipid metabolism</keyword>
<keyword evidence="5" id="KW-0276">Fatty acid metabolism</keyword>
<reference evidence="10 11" key="1">
    <citation type="submission" date="2020-01" db="EMBL/GenBank/DDBJ databases">
        <authorList>
            <person name="Kim M.K."/>
        </authorList>
    </citation>
    <scope>NUCLEOTIDE SEQUENCE [LARGE SCALE GENOMIC DNA]</scope>
    <source>
        <strain evidence="10 11">172606-1</strain>
    </source>
</reference>
<protein>
    <submittedName>
        <fullName evidence="10">Ketoacyl-ACP synthase III</fullName>
    </submittedName>
</protein>
<dbReference type="Pfam" id="PF08545">
    <property type="entry name" value="ACP_syn_III"/>
    <property type="match status" value="1"/>
</dbReference>
<dbReference type="CDD" id="cd00830">
    <property type="entry name" value="KAS_III"/>
    <property type="match status" value="1"/>
</dbReference>
<dbReference type="InterPro" id="IPR016039">
    <property type="entry name" value="Thiolase-like"/>
</dbReference>
<evidence type="ECO:0000256" key="7">
    <source>
        <dbReference type="ARBA" id="ARBA00023160"/>
    </source>
</evidence>
<keyword evidence="7" id="KW-0275">Fatty acid biosynthesis</keyword>
<keyword evidence="4" id="KW-0808">Transferase</keyword>
<dbReference type="RefSeq" id="WP_162445570.1">
    <property type="nucleotide sequence ID" value="NZ_CP048222.1"/>
</dbReference>
<evidence type="ECO:0000259" key="8">
    <source>
        <dbReference type="Pfam" id="PF08541"/>
    </source>
</evidence>
<dbReference type="InterPro" id="IPR013747">
    <property type="entry name" value="ACP_syn_III_C"/>
</dbReference>
<dbReference type="GO" id="GO:0004315">
    <property type="term" value="F:3-oxoacyl-[acyl-carrier-protein] synthase activity"/>
    <property type="evidence" value="ECO:0007669"/>
    <property type="project" value="InterPro"/>
</dbReference>
<keyword evidence="3" id="KW-0444">Lipid biosynthesis</keyword>
<dbReference type="InterPro" id="IPR013751">
    <property type="entry name" value="ACP_syn_III_N"/>
</dbReference>
<evidence type="ECO:0000256" key="2">
    <source>
        <dbReference type="ARBA" id="ARBA00008642"/>
    </source>
</evidence>
<sequence>MLGIQEIASYIPSGRSSNYAKKELFEIDDAFIEDKIGVKQVAVKDSQEDTSDLCVKAFNKLQQKTGLNTSDVECVIVVTQNPDTNIPHTSAIIHGQLGLPEQCACFDISLGCSGFVYGLSIIQSLMESNSFTKGLLFTADPYSKIINANDKNTALLFGDAATVTLISNNPVLITGKFNMGTIGKDNKELICNNNELSMNGRAIFNFAARYVPADIKALLEKNNKQMEDIDVFIFHQGSKYIVDTLTKRLNLPKDKVPFDIMNYGNTVSSSIPIIIEQKLQDKSYTNIVISGFGVGLSWASTILTRLN</sequence>
<dbReference type="GO" id="GO:0006633">
    <property type="term" value="P:fatty acid biosynthetic process"/>
    <property type="evidence" value="ECO:0007669"/>
    <property type="project" value="UniProtKB-KW"/>
</dbReference>
<dbReference type="PANTHER" id="PTHR43091">
    <property type="entry name" value="3-OXOACYL-[ACYL-CARRIER-PROTEIN] SYNTHASE"/>
    <property type="match status" value="1"/>
</dbReference>
<accession>A0A6C0GPQ0</accession>
<dbReference type="EMBL" id="CP048222">
    <property type="protein sequence ID" value="QHT69583.1"/>
    <property type="molecule type" value="Genomic_DNA"/>
</dbReference>
<evidence type="ECO:0000313" key="11">
    <source>
        <dbReference type="Proteomes" id="UP000480178"/>
    </source>
</evidence>
<dbReference type="Pfam" id="PF08541">
    <property type="entry name" value="ACP_syn_III_C"/>
    <property type="match status" value="1"/>
</dbReference>
<dbReference type="Proteomes" id="UP000480178">
    <property type="component" value="Chromosome"/>
</dbReference>
<comment type="similarity">
    <text evidence="2">Belongs to the thiolase-like superfamily. FabH family.</text>
</comment>
<dbReference type="AlphaFoldDB" id="A0A6C0GPQ0"/>